<dbReference type="Proteomes" id="UP001165366">
    <property type="component" value="Unassembled WGS sequence"/>
</dbReference>
<feature type="transmembrane region" description="Helical" evidence="7">
    <location>
        <begin position="83"/>
        <end position="101"/>
    </location>
</feature>
<comment type="caution">
    <text evidence="8">The sequence shown here is derived from an EMBL/GenBank/DDBJ whole genome shotgun (WGS) entry which is preliminary data.</text>
</comment>
<dbReference type="CDD" id="cd06173">
    <property type="entry name" value="MFS_MefA_like"/>
    <property type="match status" value="1"/>
</dbReference>
<evidence type="ECO:0000256" key="6">
    <source>
        <dbReference type="ARBA" id="ARBA00023136"/>
    </source>
</evidence>
<dbReference type="InterPro" id="IPR036259">
    <property type="entry name" value="MFS_trans_sf"/>
</dbReference>
<evidence type="ECO:0000256" key="4">
    <source>
        <dbReference type="ARBA" id="ARBA00022692"/>
    </source>
</evidence>
<feature type="transmembrane region" description="Helical" evidence="7">
    <location>
        <begin position="319"/>
        <end position="341"/>
    </location>
</feature>
<evidence type="ECO:0000256" key="1">
    <source>
        <dbReference type="ARBA" id="ARBA00004651"/>
    </source>
</evidence>
<keyword evidence="6 7" id="KW-0472">Membrane</keyword>
<feature type="transmembrane region" description="Helical" evidence="7">
    <location>
        <begin position="293"/>
        <end position="313"/>
    </location>
</feature>
<feature type="transmembrane region" description="Helical" evidence="7">
    <location>
        <begin position="353"/>
        <end position="376"/>
    </location>
</feature>
<feature type="transmembrane region" description="Helical" evidence="7">
    <location>
        <begin position="21"/>
        <end position="43"/>
    </location>
</feature>
<organism evidence="8 9">
    <name type="scientific">Rhodohalobacter sulfatireducens</name>
    <dbReference type="NCBI Taxonomy" id="2911366"/>
    <lineage>
        <taxon>Bacteria</taxon>
        <taxon>Pseudomonadati</taxon>
        <taxon>Balneolota</taxon>
        <taxon>Balneolia</taxon>
        <taxon>Balneolales</taxon>
        <taxon>Balneolaceae</taxon>
        <taxon>Rhodohalobacter</taxon>
    </lineage>
</organism>
<keyword evidence="2" id="KW-0813">Transport</keyword>
<feature type="transmembrane region" description="Helical" evidence="7">
    <location>
        <begin position="176"/>
        <end position="195"/>
    </location>
</feature>
<name>A0ABS9KDE9_9BACT</name>
<reference evidence="8" key="2">
    <citation type="submission" date="2024-05" db="EMBL/GenBank/DDBJ databases">
        <title>Rhodohalobacter halophilus gen. nov., sp. nov., a moderately halophilic member of the family Balneolaceae.</title>
        <authorList>
            <person name="Xia J."/>
        </authorList>
    </citation>
    <scope>NUCLEOTIDE SEQUENCE</scope>
    <source>
        <strain evidence="8">WB101</strain>
    </source>
</reference>
<proteinExistence type="predicted"/>
<dbReference type="PANTHER" id="PTHR43266">
    <property type="entry name" value="MACROLIDE-EFFLUX PROTEIN"/>
    <property type="match status" value="1"/>
</dbReference>
<dbReference type="Gene3D" id="1.20.1250.20">
    <property type="entry name" value="MFS general substrate transporter like domains"/>
    <property type="match status" value="1"/>
</dbReference>
<accession>A0ABS9KDE9</accession>
<reference evidence="8" key="1">
    <citation type="submission" date="2022-01" db="EMBL/GenBank/DDBJ databases">
        <authorList>
            <person name="Wang Y."/>
        </authorList>
    </citation>
    <scope>NUCLEOTIDE SEQUENCE</scope>
    <source>
        <strain evidence="8">WB101</strain>
    </source>
</reference>
<dbReference type="PANTHER" id="PTHR43266:SF2">
    <property type="entry name" value="MAJOR FACILITATOR SUPERFAMILY (MFS) PROFILE DOMAIN-CONTAINING PROTEIN"/>
    <property type="match status" value="1"/>
</dbReference>
<keyword evidence="3" id="KW-1003">Cell membrane</keyword>
<dbReference type="RefSeq" id="WP_237853877.1">
    <property type="nucleotide sequence ID" value="NZ_JAKLWS010000010.1"/>
</dbReference>
<dbReference type="EMBL" id="JAKLWS010000010">
    <property type="protein sequence ID" value="MCG2588881.1"/>
    <property type="molecule type" value="Genomic_DNA"/>
</dbReference>
<feature type="transmembrane region" description="Helical" evidence="7">
    <location>
        <begin position="258"/>
        <end position="281"/>
    </location>
</feature>
<evidence type="ECO:0000313" key="8">
    <source>
        <dbReference type="EMBL" id="MCG2588881.1"/>
    </source>
</evidence>
<evidence type="ECO:0000256" key="2">
    <source>
        <dbReference type="ARBA" id="ARBA00022448"/>
    </source>
</evidence>
<keyword evidence="4 7" id="KW-0812">Transmembrane</keyword>
<feature type="transmembrane region" description="Helical" evidence="7">
    <location>
        <begin position="49"/>
        <end position="71"/>
    </location>
</feature>
<comment type="subcellular location">
    <subcellularLocation>
        <location evidence="1">Cell membrane</location>
        <topology evidence="1">Multi-pass membrane protein</topology>
    </subcellularLocation>
</comment>
<sequence>MKEKLQPYIDLVGQNENYRRLWLAQIISNFGDWFGILAVYALIQQYSGSELLLGLIIVVKMLSLAASSPLAGFITDRFNRRRLMIICDFARGVLVLGLILIKSEELLWLAYVITAVQMVFSAIFEPAKTSSIPNVTSDKELVNANILSAASWSIIFTTGMAFGGFATAYLGTDLVFIINTISYLVSAVFIYRAVIPQVEMSDEEKRKNRNPLTGIFEGFRFLRDNRSVLRPALAKGTFTMCIGALVYMLIIVAEDVLLMGSVGLGILYAARGIGTGIGPVLGRRLFRRESGWIRAMGLFMIFCGLMYCIASWLSSIVFMSIFVLLAHMASGSNWVMSTVLLQRRSPDLFRGRVFSTEWLLFTLAQSVSVTIASLILEYELLSIRECMLAFAILLILSGSFWLIKIAPKEKDAPDEVLDGLELKPSS</sequence>
<dbReference type="PRINTS" id="PR01988">
    <property type="entry name" value="EXPORTERBACE"/>
</dbReference>
<dbReference type="SUPFAM" id="SSF103473">
    <property type="entry name" value="MFS general substrate transporter"/>
    <property type="match status" value="1"/>
</dbReference>
<evidence type="ECO:0000256" key="3">
    <source>
        <dbReference type="ARBA" id="ARBA00022475"/>
    </source>
</evidence>
<keyword evidence="5 7" id="KW-1133">Transmembrane helix</keyword>
<feature type="transmembrane region" description="Helical" evidence="7">
    <location>
        <begin position="232"/>
        <end position="252"/>
    </location>
</feature>
<feature type="transmembrane region" description="Helical" evidence="7">
    <location>
        <begin position="145"/>
        <end position="170"/>
    </location>
</feature>
<evidence type="ECO:0000256" key="7">
    <source>
        <dbReference type="SAM" id="Phobius"/>
    </source>
</evidence>
<dbReference type="InterPro" id="IPR022324">
    <property type="entry name" value="Bacilysin_exporter_BacE_put"/>
</dbReference>
<feature type="transmembrane region" description="Helical" evidence="7">
    <location>
        <begin position="382"/>
        <end position="403"/>
    </location>
</feature>
<keyword evidence="9" id="KW-1185">Reference proteome</keyword>
<feature type="transmembrane region" description="Helical" evidence="7">
    <location>
        <begin position="107"/>
        <end position="124"/>
    </location>
</feature>
<dbReference type="InterPro" id="IPR011701">
    <property type="entry name" value="MFS"/>
</dbReference>
<evidence type="ECO:0000313" key="9">
    <source>
        <dbReference type="Proteomes" id="UP001165366"/>
    </source>
</evidence>
<dbReference type="Pfam" id="PF07690">
    <property type="entry name" value="MFS_1"/>
    <property type="match status" value="1"/>
</dbReference>
<protein>
    <submittedName>
        <fullName evidence="8">MFS transporter</fullName>
    </submittedName>
</protein>
<gene>
    <name evidence="8" type="ORF">L6773_09905</name>
</gene>
<evidence type="ECO:0000256" key="5">
    <source>
        <dbReference type="ARBA" id="ARBA00022989"/>
    </source>
</evidence>